<evidence type="ECO:0000259" key="4">
    <source>
        <dbReference type="Pfam" id="PF02892"/>
    </source>
</evidence>
<proteinExistence type="predicted"/>
<keyword evidence="3" id="KW-0862">Zinc</keyword>
<evidence type="ECO:0000256" key="2">
    <source>
        <dbReference type="ARBA" id="ARBA00022771"/>
    </source>
</evidence>
<evidence type="ECO:0000313" key="6">
    <source>
        <dbReference type="WBParaSite" id="ACRNAN_scaffold3417.g21672.t1"/>
    </source>
</evidence>
<keyword evidence="5" id="KW-1185">Reference proteome</keyword>
<name>A0A914DRD5_9BILA</name>
<dbReference type="SUPFAM" id="SSF57667">
    <property type="entry name" value="beta-beta-alpha zinc fingers"/>
    <property type="match status" value="1"/>
</dbReference>
<dbReference type="GO" id="GO:0003677">
    <property type="term" value="F:DNA binding"/>
    <property type="evidence" value="ECO:0007669"/>
    <property type="project" value="InterPro"/>
</dbReference>
<protein>
    <submittedName>
        <fullName evidence="6">BED-type domain-containing protein</fullName>
    </submittedName>
</protein>
<keyword evidence="1" id="KW-0479">Metal-binding</keyword>
<dbReference type="InterPro" id="IPR003656">
    <property type="entry name" value="Znf_BED"/>
</dbReference>
<accession>A0A914DRD5</accession>
<dbReference type="Proteomes" id="UP000887540">
    <property type="component" value="Unplaced"/>
</dbReference>
<organism evidence="5 6">
    <name type="scientific">Acrobeloides nanus</name>
    <dbReference type="NCBI Taxonomy" id="290746"/>
    <lineage>
        <taxon>Eukaryota</taxon>
        <taxon>Metazoa</taxon>
        <taxon>Ecdysozoa</taxon>
        <taxon>Nematoda</taxon>
        <taxon>Chromadorea</taxon>
        <taxon>Rhabditida</taxon>
        <taxon>Tylenchina</taxon>
        <taxon>Cephalobomorpha</taxon>
        <taxon>Cephaloboidea</taxon>
        <taxon>Cephalobidae</taxon>
        <taxon>Acrobeloides</taxon>
    </lineage>
</organism>
<dbReference type="Pfam" id="PF02892">
    <property type="entry name" value="zf-BED"/>
    <property type="match status" value="1"/>
</dbReference>
<evidence type="ECO:0000313" key="5">
    <source>
        <dbReference type="Proteomes" id="UP000887540"/>
    </source>
</evidence>
<reference evidence="6" key="1">
    <citation type="submission" date="2022-11" db="UniProtKB">
        <authorList>
            <consortium name="WormBaseParasite"/>
        </authorList>
    </citation>
    <scope>IDENTIFICATION</scope>
</reference>
<dbReference type="WBParaSite" id="ACRNAN_scaffold3417.g21672.t1">
    <property type="protein sequence ID" value="ACRNAN_scaffold3417.g21672.t1"/>
    <property type="gene ID" value="ACRNAN_scaffold3417.g21672"/>
</dbReference>
<sequence length="238" mass="27216">MHLTFALYNCATTYAPRRQLYISQNHILHLTMPSWIWTAFEKTNEARNVKCLDCDQALKRKDTSTKTMWSHLRSKHPDLFMKLKKSQEESPFRKSPVRSLHSPLKKVKLEDVNASFNSGSSKSISKIKELSASINPAFVPLTMQPQITTINQAPSNFEALQQALFKAIDLQHQAFIDSMESRIVDLLVRNNLPLSFVEDPDFEFMVSTICPGYQPKSSPTLAIKLQAHVMNFEDTKDE</sequence>
<keyword evidence="2" id="KW-0863">Zinc-finger</keyword>
<feature type="domain" description="BED-type" evidence="4">
    <location>
        <begin position="46"/>
        <end position="77"/>
    </location>
</feature>
<dbReference type="GO" id="GO:0008270">
    <property type="term" value="F:zinc ion binding"/>
    <property type="evidence" value="ECO:0007669"/>
    <property type="project" value="UniProtKB-KW"/>
</dbReference>
<dbReference type="SMART" id="SM00614">
    <property type="entry name" value="ZnF_BED"/>
    <property type="match status" value="1"/>
</dbReference>
<evidence type="ECO:0000256" key="3">
    <source>
        <dbReference type="ARBA" id="ARBA00022833"/>
    </source>
</evidence>
<dbReference type="AlphaFoldDB" id="A0A914DRD5"/>
<evidence type="ECO:0000256" key="1">
    <source>
        <dbReference type="ARBA" id="ARBA00022723"/>
    </source>
</evidence>
<dbReference type="InterPro" id="IPR036236">
    <property type="entry name" value="Znf_C2H2_sf"/>
</dbReference>